<dbReference type="Proteomes" id="UP000316008">
    <property type="component" value="Unassembled WGS sequence"/>
</dbReference>
<accession>A0A556MYB5</accession>
<sequence>MFAFKLKRMNLPSRIIQLVIFLVVSIFSNAQQDPRSSFFWNNYMHTNPAMTGAIYRHHANAQWRNQWTKVNGAPTTLWLNYAMKLDSINSGIGVSYEYDIIGLNKQHTALASYAYHIPIKKMFLSLGISAGIVNVSFNQQGFVINDPYDPVIPSSNQTFFRGDLGIALHGEKWNVGLSCTKLNGYFTRSSGPYDLAAHYWLFGDYTFQFGGSWKLTPRTQVGTDLKATYSMVALTAFWKNLWFGATAANLHTGRGFELGPMIGYDIVGKFRIGYTYEFGINTNLSSAIQNNATHEIILSYQLK</sequence>
<dbReference type="OrthoDB" id="1393025at2"/>
<organism evidence="1 2">
    <name type="scientific">Fluviicola chungangensis</name>
    <dbReference type="NCBI Taxonomy" id="2597671"/>
    <lineage>
        <taxon>Bacteria</taxon>
        <taxon>Pseudomonadati</taxon>
        <taxon>Bacteroidota</taxon>
        <taxon>Flavobacteriia</taxon>
        <taxon>Flavobacteriales</taxon>
        <taxon>Crocinitomicaceae</taxon>
        <taxon>Fluviicola</taxon>
    </lineage>
</organism>
<proteinExistence type="predicted"/>
<dbReference type="Pfam" id="PF11751">
    <property type="entry name" value="PorP_SprF"/>
    <property type="match status" value="1"/>
</dbReference>
<dbReference type="NCBIfam" id="TIGR03519">
    <property type="entry name" value="T9SS_PorP_fam"/>
    <property type="match status" value="1"/>
</dbReference>
<evidence type="ECO:0000313" key="2">
    <source>
        <dbReference type="Proteomes" id="UP000316008"/>
    </source>
</evidence>
<dbReference type="InterPro" id="IPR019861">
    <property type="entry name" value="PorP/SprF_Bacteroidetes"/>
</dbReference>
<evidence type="ECO:0000313" key="1">
    <source>
        <dbReference type="EMBL" id="TSJ44779.1"/>
    </source>
</evidence>
<name>A0A556MYB5_9FLAO</name>
<gene>
    <name evidence="1" type="ORF">FO442_09260</name>
</gene>
<dbReference type="AlphaFoldDB" id="A0A556MYB5"/>
<dbReference type="EMBL" id="VLPL01000004">
    <property type="protein sequence ID" value="TSJ44779.1"/>
    <property type="molecule type" value="Genomic_DNA"/>
</dbReference>
<keyword evidence="2" id="KW-1185">Reference proteome</keyword>
<protein>
    <submittedName>
        <fullName evidence="1">Type IX secretion system membrane protein PorP/SprF</fullName>
    </submittedName>
</protein>
<comment type="caution">
    <text evidence="1">The sequence shown here is derived from an EMBL/GenBank/DDBJ whole genome shotgun (WGS) entry which is preliminary data.</text>
</comment>
<reference evidence="1 2" key="1">
    <citation type="submission" date="2019-07" db="EMBL/GenBank/DDBJ databases">
        <authorList>
            <person name="Huq M.A."/>
        </authorList>
    </citation>
    <scope>NUCLEOTIDE SEQUENCE [LARGE SCALE GENOMIC DNA]</scope>
    <source>
        <strain evidence="1 2">MAH-3</strain>
    </source>
</reference>